<protein>
    <recommendedName>
        <fullName evidence="3">Ribbon-helix-helix protein, copG family</fullName>
    </recommendedName>
</protein>
<dbReference type="RefSeq" id="WP_091383258.1">
    <property type="nucleotide sequence ID" value="NZ_FNDV01000004.1"/>
</dbReference>
<dbReference type="CDD" id="cd22231">
    <property type="entry name" value="RHH_NikR_HicB-like"/>
    <property type="match status" value="1"/>
</dbReference>
<name>A0A1H0VT50_9PSEU</name>
<reference evidence="2" key="1">
    <citation type="submission" date="2016-10" db="EMBL/GenBank/DDBJ databases">
        <authorList>
            <person name="Varghese N."/>
            <person name="Submissions S."/>
        </authorList>
    </citation>
    <scope>NUCLEOTIDE SEQUENCE [LARGE SCALE GENOMIC DNA]</scope>
    <source>
        <strain evidence="2">IBRC-M 10655</strain>
    </source>
</reference>
<dbReference type="STRING" id="504798.SAMN05421871_104428"/>
<evidence type="ECO:0000313" key="1">
    <source>
        <dbReference type="EMBL" id="SDP81355.1"/>
    </source>
</evidence>
<proteinExistence type="predicted"/>
<dbReference type="InterPro" id="IPR010985">
    <property type="entry name" value="Ribbon_hlx_hlx"/>
</dbReference>
<dbReference type="OrthoDB" id="3692970at2"/>
<keyword evidence="2" id="KW-1185">Reference proteome</keyword>
<evidence type="ECO:0008006" key="3">
    <source>
        <dbReference type="Google" id="ProtNLM"/>
    </source>
</evidence>
<gene>
    <name evidence="1" type="ORF">SAMN05192558_11577</name>
</gene>
<dbReference type="SUPFAM" id="SSF47598">
    <property type="entry name" value="Ribbon-helix-helix"/>
    <property type="match status" value="1"/>
</dbReference>
<dbReference type="AlphaFoldDB" id="A0A1H0VT50"/>
<dbReference type="EMBL" id="FNJB01000015">
    <property type="protein sequence ID" value="SDP81355.1"/>
    <property type="molecule type" value="Genomic_DNA"/>
</dbReference>
<sequence>MKLSVSLPEDDVRFIDEYSARAGEASRSSVIQLAIARLRESQLQDEYTAAFDEWDAAEEAGLWDAATADGMADAAR</sequence>
<accession>A0A1H0VT50</accession>
<organism evidence="1 2">
    <name type="scientific">Actinokineospora alba</name>
    <dbReference type="NCBI Taxonomy" id="504798"/>
    <lineage>
        <taxon>Bacteria</taxon>
        <taxon>Bacillati</taxon>
        <taxon>Actinomycetota</taxon>
        <taxon>Actinomycetes</taxon>
        <taxon>Pseudonocardiales</taxon>
        <taxon>Pseudonocardiaceae</taxon>
        <taxon>Actinokineospora</taxon>
    </lineage>
</organism>
<dbReference type="GO" id="GO:0006355">
    <property type="term" value="P:regulation of DNA-templated transcription"/>
    <property type="evidence" value="ECO:0007669"/>
    <property type="project" value="InterPro"/>
</dbReference>
<evidence type="ECO:0000313" key="2">
    <source>
        <dbReference type="Proteomes" id="UP000199651"/>
    </source>
</evidence>
<dbReference type="Proteomes" id="UP000199651">
    <property type="component" value="Unassembled WGS sequence"/>
</dbReference>